<keyword evidence="8 11" id="KW-0413">Isomerase</keyword>
<keyword evidence="17" id="KW-1185">Reference proteome</keyword>
<keyword evidence="5" id="KW-0597">Phosphoprotein</keyword>
<sequence>MLRGAAIGLMITASHNPEPDNGVKLVDPKGEMLQQSWEKHATKLANASDNELDSVLLEIAEGESISWKIPALVVVGQDTRPSSMGLAQAALIGIKALGGEAKDYGVVTTPMLHYFVMCINTAGDYGEATEEGYFKKLCCAFVKLRGDKPDNGHYVPNIIFDGANGVGATKMKIGMVHLKNSLQVQLHNDGNGKLNDLLTTRSAVIIEESERCVGEACGADYVKLYQRAPSGIPHVPNARCVSVDGDADRIIYFYIDANDKFHMLDGDRMATLYNAPYNCIDKAPSPYVLKGDMIEWLQKKGVEFNETIIFAGYLMELVQKSKLDLQLGLVQTAYANGSSTSYISETLKVPVACVPTGVKHLHHKALEYDIGVYFEANGHGTVIFSDAATKRIGTAAADSSLHADQKLAVERLKALMDVINQTVGDAISDMLIVETILHARGWSIQDWEATYVDLPNRQLKVVVKDRKVIQTTDAERQCVTPSGLQDKMNTLVKNFLNGRSFVRPSGTEDIVRVYAEADTQQNADRLAAQVASVVHQLAGGVGSPQLFQSDLNE</sequence>
<dbReference type="SUPFAM" id="SSF55957">
    <property type="entry name" value="Phosphoglucomutase, C-terminal domain"/>
    <property type="match status" value="1"/>
</dbReference>
<dbReference type="InterPro" id="IPR016657">
    <property type="entry name" value="PAGM"/>
</dbReference>
<evidence type="ECO:0000256" key="2">
    <source>
        <dbReference type="ARBA" id="ARBA00004865"/>
    </source>
</evidence>
<comment type="cofactor">
    <cofactor evidence="11">
        <name>Mg(2+)</name>
        <dbReference type="ChEBI" id="CHEBI:18420"/>
    </cofactor>
    <text evidence="11">Binds 1 Mg(2+) ion per subunit.</text>
</comment>
<dbReference type="SUPFAM" id="SSF53738">
    <property type="entry name" value="Phosphoglucomutase, first 3 domains"/>
    <property type="match status" value="1"/>
</dbReference>
<dbReference type="Gene3D" id="3.40.120.10">
    <property type="entry name" value="Alpha-D-Glucose-1,6-Bisphosphate, subunit A, domain 3"/>
    <property type="match status" value="1"/>
</dbReference>
<feature type="domain" description="Phosphoacetylglucosamine mutase AMG1" evidence="14">
    <location>
        <begin position="309"/>
        <end position="442"/>
    </location>
</feature>
<evidence type="ECO:0000259" key="13">
    <source>
        <dbReference type="Pfam" id="PF02878"/>
    </source>
</evidence>
<dbReference type="EMBL" id="JAJSOF020000031">
    <property type="protein sequence ID" value="KAJ4431489.1"/>
    <property type="molecule type" value="Genomic_DNA"/>
</dbReference>
<protein>
    <recommendedName>
        <fullName evidence="4 11">Phosphoacetylglucosamine mutase</fullName>
        <shortName evidence="11">PAGM</shortName>
        <ecNumber evidence="4 11">5.4.2.3</ecNumber>
    </recommendedName>
    <alternativeName>
        <fullName evidence="10 11">Acetylglucosamine phosphomutase</fullName>
    </alternativeName>
    <alternativeName>
        <fullName evidence="9 11">N-acetylglucosamine-phosphate mutase</fullName>
    </alternativeName>
</protein>
<dbReference type="PROSITE" id="PS00710">
    <property type="entry name" value="PGM_PMM"/>
    <property type="match status" value="1"/>
</dbReference>
<dbReference type="InterPro" id="IPR016055">
    <property type="entry name" value="A-D-PHexomutase_a/b/a-I/II/III"/>
</dbReference>
<gene>
    <name evidence="16" type="ORF">ANN_20087</name>
</gene>
<dbReference type="InterPro" id="IPR005844">
    <property type="entry name" value="A-D-PHexomutase_a/b/a-I"/>
</dbReference>
<evidence type="ECO:0000259" key="15">
    <source>
        <dbReference type="Pfam" id="PF21405"/>
    </source>
</evidence>
<comment type="pathway">
    <text evidence="2 11">Nucleotide-sugar biosynthesis; UDP-N-acetyl-alpha-D-glucosamine biosynthesis; N-acetyl-alpha-D-glucosamine 1-phosphate from alpha-D-glucosamine 6-phosphate (route I): step 2/2.</text>
</comment>
<feature type="domain" description="Alpha-D-phosphohexomutase alpha/beta/alpha" evidence="13">
    <location>
        <begin position="4"/>
        <end position="49"/>
    </location>
</feature>
<evidence type="ECO:0000259" key="14">
    <source>
        <dbReference type="Pfam" id="PF21404"/>
    </source>
</evidence>
<proteinExistence type="inferred from homology"/>
<dbReference type="EC" id="5.4.2.3" evidence="4 11"/>
<evidence type="ECO:0000256" key="9">
    <source>
        <dbReference type="ARBA" id="ARBA00031926"/>
    </source>
</evidence>
<dbReference type="Pfam" id="PF00408">
    <property type="entry name" value="PGM_PMM_IV"/>
    <property type="match status" value="1"/>
</dbReference>
<dbReference type="Pfam" id="PF21405">
    <property type="entry name" value="AMG1_II"/>
    <property type="match status" value="1"/>
</dbReference>
<accession>A0ABQ8SBM7</accession>
<dbReference type="Proteomes" id="UP001148838">
    <property type="component" value="Unassembled WGS sequence"/>
</dbReference>
<name>A0ABQ8SBM7_PERAM</name>
<dbReference type="PANTHER" id="PTHR45955:SF1">
    <property type="entry name" value="PHOSPHOACETYLGLUCOSAMINE MUTASE"/>
    <property type="match status" value="1"/>
</dbReference>
<keyword evidence="6 11" id="KW-0479">Metal-binding</keyword>
<evidence type="ECO:0000256" key="1">
    <source>
        <dbReference type="ARBA" id="ARBA00000558"/>
    </source>
</evidence>
<feature type="domain" description="Alpha-D-phosphohexomutase alpha/beta/alpha" evidence="13">
    <location>
        <begin position="72"/>
        <end position="119"/>
    </location>
</feature>
<feature type="domain" description="Alpha-D-phosphohexomutase C-terminal" evidence="12">
    <location>
        <begin position="487"/>
        <end position="531"/>
    </location>
</feature>
<feature type="domain" description="Phosphoacetylglucosamine mutase AMG1" evidence="15">
    <location>
        <begin position="128"/>
        <end position="251"/>
    </location>
</feature>
<evidence type="ECO:0000256" key="10">
    <source>
        <dbReference type="ARBA" id="ARBA00032065"/>
    </source>
</evidence>
<comment type="caution">
    <text evidence="16">The sequence shown here is derived from an EMBL/GenBank/DDBJ whole genome shotgun (WGS) entry which is preliminary data.</text>
</comment>
<dbReference type="Pfam" id="PF21404">
    <property type="entry name" value="AMG1_III"/>
    <property type="match status" value="1"/>
</dbReference>
<dbReference type="InterPro" id="IPR036900">
    <property type="entry name" value="A-D-PHexomutase_C_sf"/>
</dbReference>
<reference evidence="16 17" key="1">
    <citation type="journal article" date="2022" name="Allergy">
        <title>Genome assembly and annotation of Periplaneta americana reveal a comprehensive cockroach allergen profile.</title>
        <authorList>
            <person name="Wang L."/>
            <person name="Xiong Q."/>
            <person name="Saelim N."/>
            <person name="Wang L."/>
            <person name="Nong W."/>
            <person name="Wan A.T."/>
            <person name="Shi M."/>
            <person name="Liu X."/>
            <person name="Cao Q."/>
            <person name="Hui J.H.L."/>
            <person name="Sookrung N."/>
            <person name="Leung T.F."/>
            <person name="Tungtrongchitr A."/>
            <person name="Tsui S.K.W."/>
        </authorList>
    </citation>
    <scope>NUCLEOTIDE SEQUENCE [LARGE SCALE GENOMIC DNA]</scope>
    <source>
        <strain evidence="16">PWHHKU_190912</strain>
    </source>
</reference>
<keyword evidence="7 11" id="KW-0460">Magnesium</keyword>
<evidence type="ECO:0000256" key="6">
    <source>
        <dbReference type="ARBA" id="ARBA00022723"/>
    </source>
</evidence>
<evidence type="ECO:0000313" key="16">
    <source>
        <dbReference type="EMBL" id="KAJ4431489.1"/>
    </source>
</evidence>
<dbReference type="PANTHER" id="PTHR45955">
    <property type="entry name" value="PHOSPHOACETYLGLUCOSAMINE MUTASE"/>
    <property type="match status" value="1"/>
</dbReference>
<dbReference type="InterPro" id="IPR049023">
    <property type="entry name" value="AMG1_II"/>
</dbReference>
<dbReference type="InterPro" id="IPR005843">
    <property type="entry name" value="A-D-PHexomutase_C"/>
</dbReference>
<comment type="catalytic activity">
    <reaction evidence="1 11">
        <text>N-acetyl-alpha-D-glucosamine 1-phosphate = N-acetyl-D-glucosamine 6-phosphate</text>
        <dbReference type="Rhea" id="RHEA:23804"/>
        <dbReference type="ChEBI" id="CHEBI:57513"/>
        <dbReference type="ChEBI" id="CHEBI:57776"/>
        <dbReference type="EC" id="5.4.2.3"/>
    </reaction>
</comment>
<dbReference type="CDD" id="cd03086">
    <property type="entry name" value="PGM3"/>
    <property type="match status" value="1"/>
</dbReference>
<evidence type="ECO:0000256" key="4">
    <source>
        <dbReference type="ARBA" id="ARBA00012731"/>
    </source>
</evidence>
<evidence type="ECO:0000256" key="5">
    <source>
        <dbReference type="ARBA" id="ARBA00022553"/>
    </source>
</evidence>
<evidence type="ECO:0000256" key="11">
    <source>
        <dbReference type="PIRNR" id="PIRNR016408"/>
    </source>
</evidence>
<comment type="function">
    <text evidence="11">Catalyzes the conversion of GlcNAc-6-P into GlcNAc-1-P during the synthesis of uridine diphosphate/UDP-GlcNAc, a sugar nucleotide critical to multiple glycosylation pathways including protein N- and O-glycosylation.</text>
</comment>
<dbReference type="InterPro" id="IPR049022">
    <property type="entry name" value="AMG1_III"/>
</dbReference>
<dbReference type="Pfam" id="PF02878">
    <property type="entry name" value="PGM_PMM_I"/>
    <property type="match status" value="2"/>
</dbReference>
<evidence type="ECO:0000313" key="17">
    <source>
        <dbReference type="Proteomes" id="UP001148838"/>
    </source>
</evidence>
<evidence type="ECO:0000256" key="3">
    <source>
        <dbReference type="ARBA" id="ARBA00010231"/>
    </source>
</evidence>
<evidence type="ECO:0000256" key="7">
    <source>
        <dbReference type="ARBA" id="ARBA00022842"/>
    </source>
</evidence>
<dbReference type="Gene3D" id="3.30.310.50">
    <property type="entry name" value="Alpha-D-phosphohexomutase, C-terminal domain"/>
    <property type="match status" value="1"/>
</dbReference>
<evidence type="ECO:0000256" key="8">
    <source>
        <dbReference type="ARBA" id="ARBA00023235"/>
    </source>
</evidence>
<comment type="similarity">
    <text evidence="3 11">Belongs to the phosphohexose mutase family.</text>
</comment>
<dbReference type="PIRSF" id="PIRSF016408">
    <property type="entry name" value="PAGM"/>
    <property type="match status" value="1"/>
</dbReference>
<dbReference type="InterPro" id="IPR016066">
    <property type="entry name" value="A-D-PHexomutase_CS"/>
</dbReference>
<evidence type="ECO:0000259" key="12">
    <source>
        <dbReference type="Pfam" id="PF00408"/>
    </source>
</evidence>
<organism evidence="16 17">
    <name type="scientific">Periplaneta americana</name>
    <name type="common">American cockroach</name>
    <name type="synonym">Blatta americana</name>
    <dbReference type="NCBI Taxonomy" id="6978"/>
    <lineage>
        <taxon>Eukaryota</taxon>
        <taxon>Metazoa</taxon>
        <taxon>Ecdysozoa</taxon>
        <taxon>Arthropoda</taxon>
        <taxon>Hexapoda</taxon>
        <taxon>Insecta</taxon>
        <taxon>Pterygota</taxon>
        <taxon>Neoptera</taxon>
        <taxon>Polyneoptera</taxon>
        <taxon>Dictyoptera</taxon>
        <taxon>Blattodea</taxon>
        <taxon>Blattoidea</taxon>
        <taxon>Blattidae</taxon>
        <taxon>Blattinae</taxon>
        <taxon>Periplaneta</taxon>
    </lineage>
</organism>